<feature type="compositionally biased region" description="Low complexity" evidence="4">
    <location>
        <begin position="86"/>
        <end position="98"/>
    </location>
</feature>
<evidence type="ECO:0000256" key="3">
    <source>
        <dbReference type="PROSITE-ProRule" id="PRU00221"/>
    </source>
</evidence>
<feature type="repeat" description="WD" evidence="3">
    <location>
        <begin position="347"/>
        <end position="388"/>
    </location>
</feature>
<dbReference type="GO" id="GO:0000045">
    <property type="term" value="P:autophagosome assembly"/>
    <property type="evidence" value="ECO:0007669"/>
    <property type="project" value="InterPro"/>
</dbReference>
<feature type="non-terminal residue" evidence="5">
    <location>
        <position position="552"/>
    </location>
</feature>
<evidence type="ECO:0000313" key="6">
    <source>
        <dbReference type="Proteomes" id="UP001497623"/>
    </source>
</evidence>
<dbReference type="PANTHER" id="PTHR19878:SF8">
    <property type="entry name" value="AUTOPHAGY-RELATED 16, ISOFORM F"/>
    <property type="match status" value="1"/>
</dbReference>
<dbReference type="InterPro" id="IPR045160">
    <property type="entry name" value="ATG16"/>
</dbReference>
<dbReference type="FunFam" id="2.130.10.10:FF:001153">
    <property type="entry name" value="Protein will die slowly-like protein"/>
    <property type="match status" value="1"/>
</dbReference>
<feature type="region of interest" description="Disordered" evidence="4">
    <location>
        <begin position="79"/>
        <end position="108"/>
    </location>
</feature>
<dbReference type="InterPro" id="IPR019775">
    <property type="entry name" value="WD40_repeat_CS"/>
</dbReference>
<dbReference type="Gene3D" id="2.130.10.10">
    <property type="entry name" value="YVTN repeat-like/Quinoprotein amine dehydrogenase"/>
    <property type="match status" value="3"/>
</dbReference>
<dbReference type="PRINTS" id="PR00320">
    <property type="entry name" value="GPROTEINBRPT"/>
</dbReference>
<dbReference type="SMART" id="SM00320">
    <property type="entry name" value="WD40"/>
    <property type="match status" value="6"/>
</dbReference>
<dbReference type="GO" id="GO:0000421">
    <property type="term" value="C:autophagosome membrane"/>
    <property type="evidence" value="ECO:0007669"/>
    <property type="project" value="TreeGrafter"/>
</dbReference>
<evidence type="ECO:0000313" key="5">
    <source>
        <dbReference type="EMBL" id="CAL4121165.1"/>
    </source>
</evidence>
<dbReference type="CDD" id="cd00200">
    <property type="entry name" value="WD40"/>
    <property type="match status" value="1"/>
</dbReference>
<sequence>MPIVRNAVSKNWSLHDQLEKNSGGRGGGGGLHKAYAILFYLFTQLSTINLKLPRLQTGPLCTLHPWDVCRILGRGGGESGGGGGLSLPKPSSPPSLDTPLHRQRDRLSSQHQQYIQSRQCQDVASIIIIGDNCKTRKGEVDLVTAHERIPLDCILNDSVCNSSISGPYSKLALRRTILHGMRLKHLNLGEDDVSIVTTWMAFRTPNDSIPQPIGARIVVSQQRGLLQEQLKPTKKRQKSVARPKKLNHAQKICLLFILYLATYPSKKYDGPKGVLLTSVIFDQLSFLIIKKWDIALRSVEARGTLTGSNAGVTAIDFDGEESLILGASNDFASRVWSVVDYRLRHTLTGHSGKVMAARFLAECSKVVTGSHDRTLKIWDLKCRACIRTIFAGSSCNDLVPSDNDATTVISGHFDKKVRFWDTRTESAANEVPLQGKITSLCLSRDGFNLLACVRDDSLKILDLRKNQVVNTFSAEGFHVGADYTRAVFSPDGSYVACGSNDGGVYIWNVKSGKLEKSLRDHSLCVIACTWQPNGKSLVSCDRARKVIAWSDF</sequence>
<accession>A0AAV2RBM6</accession>
<evidence type="ECO:0008006" key="7">
    <source>
        <dbReference type="Google" id="ProtNLM"/>
    </source>
</evidence>
<reference evidence="5 6" key="1">
    <citation type="submission" date="2024-05" db="EMBL/GenBank/DDBJ databases">
        <authorList>
            <person name="Wallberg A."/>
        </authorList>
    </citation>
    <scope>NUCLEOTIDE SEQUENCE [LARGE SCALE GENOMIC DNA]</scope>
</reference>
<organism evidence="5 6">
    <name type="scientific">Meganyctiphanes norvegica</name>
    <name type="common">Northern krill</name>
    <name type="synonym">Thysanopoda norvegica</name>
    <dbReference type="NCBI Taxonomy" id="48144"/>
    <lineage>
        <taxon>Eukaryota</taxon>
        <taxon>Metazoa</taxon>
        <taxon>Ecdysozoa</taxon>
        <taxon>Arthropoda</taxon>
        <taxon>Crustacea</taxon>
        <taxon>Multicrustacea</taxon>
        <taxon>Malacostraca</taxon>
        <taxon>Eumalacostraca</taxon>
        <taxon>Eucarida</taxon>
        <taxon>Euphausiacea</taxon>
        <taxon>Euphausiidae</taxon>
        <taxon>Meganyctiphanes</taxon>
    </lineage>
</organism>
<dbReference type="EMBL" id="CAXKWB010018726">
    <property type="protein sequence ID" value="CAL4121165.1"/>
    <property type="molecule type" value="Genomic_DNA"/>
</dbReference>
<feature type="repeat" description="WD" evidence="3">
    <location>
        <begin position="488"/>
        <end position="517"/>
    </location>
</feature>
<dbReference type="Proteomes" id="UP001497623">
    <property type="component" value="Unassembled WGS sequence"/>
</dbReference>
<dbReference type="PROSITE" id="PS00678">
    <property type="entry name" value="WD_REPEATS_1"/>
    <property type="match status" value="1"/>
</dbReference>
<keyword evidence="2" id="KW-0677">Repeat</keyword>
<comment type="caution">
    <text evidence="5">The sequence shown here is derived from an EMBL/GenBank/DDBJ whole genome shotgun (WGS) entry which is preliminary data.</text>
</comment>
<dbReference type="GO" id="GO:0043495">
    <property type="term" value="F:protein-membrane adaptor activity"/>
    <property type="evidence" value="ECO:0007669"/>
    <property type="project" value="TreeGrafter"/>
</dbReference>
<dbReference type="InterPro" id="IPR001680">
    <property type="entry name" value="WD40_rpt"/>
</dbReference>
<keyword evidence="1 3" id="KW-0853">WD repeat</keyword>
<dbReference type="InterPro" id="IPR015943">
    <property type="entry name" value="WD40/YVTN_repeat-like_dom_sf"/>
</dbReference>
<dbReference type="InterPro" id="IPR020472">
    <property type="entry name" value="WD40_PAC1"/>
</dbReference>
<protein>
    <recommendedName>
        <fullName evidence="7">Autophagy-related protein 16-1</fullName>
    </recommendedName>
</protein>
<name>A0AAV2RBM6_MEGNR</name>
<dbReference type="SUPFAM" id="SSF50978">
    <property type="entry name" value="WD40 repeat-like"/>
    <property type="match status" value="1"/>
</dbReference>
<gene>
    <name evidence="5" type="ORF">MNOR_LOCUS22336</name>
</gene>
<dbReference type="GO" id="GO:0034274">
    <property type="term" value="C:Atg12-Atg5-Atg16 complex"/>
    <property type="evidence" value="ECO:0007669"/>
    <property type="project" value="TreeGrafter"/>
</dbReference>
<evidence type="ECO:0000256" key="2">
    <source>
        <dbReference type="ARBA" id="ARBA00022737"/>
    </source>
</evidence>
<dbReference type="PROSITE" id="PS50294">
    <property type="entry name" value="WD_REPEATS_REGION"/>
    <property type="match status" value="1"/>
</dbReference>
<keyword evidence="6" id="KW-1185">Reference proteome</keyword>
<dbReference type="AlphaFoldDB" id="A0AAV2RBM6"/>
<evidence type="ECO:0000256" key="4">
    <source>
        <dbReference type="SAM" id="MobiDB-lite"/>
    </source>
</evidence>
<dbReference type="PROSITE" id="PS50082">
    <property type="entry name" value="WD_REPEATS_2"/>
    <property type="match status" value="3"/>
</dbReference>
<feature type="compositionally biased region" description="Basic and acidic residues" evidence="4">
    <location>
        <begin position="99"/>
        <end position="108"/>
    </location>
</feature>
<dbReference type="Pfam" id="PF00400">
    <property type="entry name" value="WD40"/>
    <property type="match status" value="5"/>
</dbReference>
<dbReference type="GO" id="GO:0034045">
    <property type="term" value="C:phagophore assembly site membrane"/>
    <property type="evidence" value="ECO:0007669"/>
    <property type="project" value="TreeGrafter"/>
</dbReference>
<dbReference type="PANTHER" id="PTHR19878">
    <property type="entry name" value="AUTOPHAGY PROTEIN 16-LIKE"/>
    <property type="match status" value="1"/>
</dbReference>
<dbReference type="InterPro" id="IPR036322">
    <property type="entry name" value="WD40_repeat_dom_sf"/>
</dbReference>
<evidence type="ECO:0000256" key="1">
    <source>
        <dbReference type="ARBA" id="ARBA00022574"/>
    </source>
</evidence>
<feature type="repeat" description="WD" evidence="3">
    <location>
        <begin position="305"/>
        <end position="346"/>
    </location>
</feature>
<proteinExistence type="predicted"/>